<dbReference type="Proteomes" id="UP000006443">
    <property type="component" value="Unassembled WGS sequence"/>
</dbReference>
<dbReference type="STRING" id="555088.DealDRAFT_2533"/>
<accession>C0GJ74</accession>
<sequence>MSWVKLKSSFATEEKAQKAAGIVVTTEGRLASEPGGPQYDVETRIEQGEDGWHVYWRKVFTGYDSGCGGGGCGSCGDSEAEPQQKAKIIPFPVKHNNEN</sequence>
<gene>
    <name evidence="1" type="ORF">DealDRAFT_2533</name>
</gene>
<dbReference type="AlphaFoldDB" id="C0GJ74"/>
<comment type="caution">
    <text evidence="1">The sequence shown here is derived from an EMBL/GenBank/DDBJ whole genome shotgun (WGS) entry which is preliminary data.</text>
</comment>
<evidence type="ECO:0000313" key="1">
    <source>
        <dbReference type="EMBL" id="EEG76559.1"/>
    </source>
</evidence>
<reference evidence="1 2" key="1">
    <citation type="submission" date="2009-02" db="EMBL/GenBank/DDBJ databases">
        <title>Sequencing of the draft genome and assembly of Dethiobacter alkaliphilus AHT 1.</title>
        <authorList>
            <consortium name="US DOE Joint Genome Institute (JGI-PGF)"/>
            <person name="Lucas S."/>
            <person name="Copeland A."/>
            <person name="Lapidus A."/>
            <person name="Glavina del Rio T."/>
            <person name="Dalin E."/>
            <person name="Tice H."/>
            <person name="Bruce D."/>
            <person name="Goodwin L."/>
            <person name="Pitluck S."/>
            <person name="Larimer F."/>
            <person name="Land M.L."/>
            <person name="Hauser L."/>
            <person name="Muyzer G."/>
        </authorList>
    </citation>
    <scope>NUCLEOTIDE SEQUENCE [LARGE SCALE GENOMIC DNA]</scope>
    <source>
        <strain evidence="1 2">AHT 1</strain>
    </source>
</reference>
<dbReference type="EMBL" id="ACJM01000015">
    <property type="protein sequence ID" value="EEG76559.1"/>
    <property type="molecule type" value="Genomic_DNA"/>
</dbReference>
<protein>
    <submittedName>
        <fullName evidence="1">Uncharacterized protein</fullName>
    </submittedName>
</protein>
<organism evidence="1 2">
    <name type="scientific">Dethiobacter alkaliphilus AHT 1</name>
    <dbReference type="NCBI Taxonomy" id="555088"/>
    <lineage>
        <taxon>Bacteria</taxon>
        <taxon>Bacillati</taxon>
        <taxon>Bacillota</taxon>
        <taxon>Dethiobacteria</taxon>
        <taxon>Dethiobacterales</taxon>
        <taxon>Dethiobacteraceae</taxon>
        <taxon>Dethiobacter</taxon>
    </lineage>
</organism>
<keyword evidence="2" id="KW-1185">Reference proteome</keyword>
<name>C0GJ74_DETAL</name>
<proteinExistence type="predicted"/>
<dbReference type="RefSeq" id="WP_008518029.1">
    <property type="nucleotide sequence ID" value="NZ_ACJM01000015.1"/>
</dbReference>
<dbReference type="OrthoDB" id="1798288at2"/>
<evidence type="ECO:0000313" key="2">
    <source>
        <dbReference type="Proteomes" id="UP000006443"/>
    </source>
</evidence>